<evidence type="ECO:0000259" key="8">
    <source>
        <dbReference type="PROSITE" id="PS50850"/>
    </source>
</evidence>
<feature type="transmembrane region" description="Helical" evidence="7">
    <location>
        <begin position="270"/>
        <end position="291"/>
    </location>
</feature>
<dbReference type="PANTHER" id="PTHR23502:SF31">
    <property type="entry name" value="POLYAMINE TRANSPORTER 1"/>
    <property type="match status" value="1"/>
</dbReference>
<comment type="caution">
    <text evidence="9">The sequence shown here is derived from an EMBL/GenBank/DDBJ whole genome shotgun (WGS) entry which is preliminary data.</text>
</comment>
<keyword evidence="10" id="KW-1185">Reference proteome</keyword>
<dbReference type="SUPFAM" id="SSF103473">
    <property type="entry name" value="MFS general substrate transporter"/>
    <property type="match status" value="1"/>
</dbReference>
<keyword evidence="2" id="KW-0813">Transport</keyword>
<keyword evidence="3 7" id="KW-0812">Transmembrane</keyword>
<dbReference type="Gene3D" id="1.20.1250.20">
    <property type="entry name" value="MFS general substrate transporter like domains"/>
    <property type="match status" value="1"/>
</dbReference>
<feature type="transmembrane region" description="Helical" evidence="7">
    <location>
        <begin position="155"/>
        <end position="175"/>
    </location>
</feature>
<dbReference type="Proteomes" id="UP001274830">
    <property type="component" value="Unassembled WGS sequence"/>
</dbReference>
<organism evidence="9 10">
    <name type="scientific">Recurvomyces mirabilis</name>
    <dbReference type="NCBI Taxonomy" id="574656"/>
    <lineage>
        <taxon>Eukaryota</taxon>
        <taxon>Fungi</taxon>
        <taxon>Dikarya</taxon>
        <taxon>Ascomycota</taxon>
        <taxon>Pezizomycotina</taxon>
        <taxon>Dothideomycetes</taxon>
        <taxon>Dothideomycetidae</taxon>
        <taxon>Mycosphaerellales</taxon>
        <taxon>Teratosphaeriaceae</taxon>
        <taxon>Recurvomyces</taxon>
    </lineage>
</organism>
<feature type="transmembrane region" description="Helical" evidence="7">
    <location>
        <begin position="240"/>
        <end position="264"/>
    </location>
</feature>
<comment type="subcellular location">
    <subcellularLocation>
        <location evidence="1">Membrane</location>
        <topology evidence="1">Multi-pass membrane protein</topology>
    </subcellularLocation>
</comment>
<name>A0AAE1C5D6_9PEZI</name>
<proteinExistence type="predicted"/>
<protein>
    <recommendedName>
        <fullName evidence="8">Major facilitator superfamily (MFS) profile domain-containing protein</fullName>
    </recommendedName>
</protein>
<dbReference type="PANTHER" id="PTHR23502">
    <property type="entry name" value="MAJOR FACILITATOR SUPERFAMILY"/>
    <property type="match status" value="1"/>
</dbReference>
<reference evidence="9" key="1">
    <citation type="submission" date="2023-07" db="EMBL/GenBank/DDBJ databases">
        <title>Black Yeasts Isolated from many extreme environments.</title>
        <authorList>
            <person name="Coleine C."/>
            <person name="Stajich J.E."/>
            <person name="Selbmann L."/>
        </authorList>
    </citation>
    <scope>NUCLEOTIDE SEQUENCE</scope>
    <source>
        <strain evidence="9">CCFEE 5485</strain>
    </source>
</reference>
<feature type="region of interest" description="Disordered" evidence="6">
    <location>
        <begin position="1"/>
        <end position="28"/>
    </location>
</feature>
<gene>
    <name evidence="9" type="ORF">LTR78_001264</name>
</gene>
<feature type="transmembrane region" description="Helical" evidence="7">
    <location>
        <begin position="212"/>
        <end position="233"/>
    </location>
</feature>
<dbReference type="Pfam" id="PF07690">
    <property type="entry name" value="MFS_1"/>
    <property type="match status" value="1"/>
</dbReference>
<sequence length="446" mass="48407">MEAQAKENVDGTSGTQQPDTGPTLAPTTTNPEIELAMMAYLDDHPAAIRRLQEHQLQHAQTVGRPGVPTINIQMLPFGGGKPYPPALLNADDYVVGFDGHHDPIHAQNWSRGKKVGITAILVLDSLAATLASSIFSPGSVDVETYFEVGPEVTTLAISVFILGYAFGPLAFGPLSELFGRRLPTLVGSCGFGIFNVAVAVSKDYQTLVICRFFAGVFGSCPLALVAAVLADMFNNQSRGIAVAIISATILCGPLVGPMIGGFIAKSYLGWRWTAYVPAFMAFTSCVLAIIFQDESHAPRISMYKGSELRRQTRNWGIHAKQEEVELSVKELMTKNLSRPLQLLLEEPVILVITVCTSFIYGITYLSLSAFATIFGQTHHFSRGVAGLPCLGMIVGVFLELFAVICTNRNYVRQLRANNDVPIPEWRMPLAMLGSVCFATDIYWAAN</sequence>
<evidence type="ECO:0000256" key="3">
    <source>
        <dbReference type="ARBA" id="ARBA00022692"/>
    </source>
</evidence>
<dbReference type="AlphaFoldDB" id="A0AAE1C5D6"/>
<dbReference type="InterPro" id="IPR011701">
    <property type="entry name" value="MFS"/>
</dbReference>
<keyword evidence="4 7" id="KW-1133">Transmembrane helix</keyword>
<evidence type="ECO:0000256" key="1">
    <source>
        <dbReference type="ARBA" id="ARBA00004141"/>
    </source>
</evidence>
<accession>A0AAE1C5D6</accession>
<dbReference type="GO" id="GO:0022857">
    <property type="term" value="F:transmembrane transporter activity"/>
    <property type="evidence" value="ECO:0007669"/>
    <property type="project" value="InterPro"/>
</dbReference>
<evidence type="ECO:0000313" key="9">
    <source>
        <dbReference type="EMBL" id="KAK3678811.1"/>
    </source>
</evidence>
<feature type="transmembrane region" description="Helical" evidence="7">
    <location>
        <begin position="182"/>
        <end position="200"/>
    </location>
</feature>
<evidence type="ECO:0000256" key="6">
    <source>
        <dbReference type="SAM" id="MobiDB-lite"/>
    </source>
</evidence>
<feature type="transmembrane region" description="Helical" evidence="7">
    <location>
        <begin position="348"/>
        <end position="373"/>
    </location>
</feature>
<evidence type="ECO:0000256" key="5">
    <source>
        <dbReference type="ARBA" id="ARBA00023136"/>
    </source>
</evidence>
<dbReference type="InterPro" id="IPR020846">
    <property type="entry name" value="MFS_dom"/>
</dbReference>
<feature type="transmembrane region" description="Helical" evidence="7">
    <location>
        <begin position="115"/>
        <end position="135"/>
    </location>
</feature>
<evidence type="ECO:0000256" key="4">
    <source>
        <dbReference type="ARBA" id="ARBA00022989"/>
    </source>
</evidence>
<evidence type="ECO:0000313" key="10">
    <source>
        <dbReference type="Proteomes" id="UP001274830"/>
    </source>
</evidence>
<dbReference type="GO" id="GO:0005886">
    <property type="term" value="C:plasma membrane"/>
    <property type="evidence" value="ECO:0007669"/>
    <property type="project" value="TreeGrafter"/>
</dbReference>
<dbReference type="PROSITE" id="PS50850">
    <property type="entry name" value="MFS"/>
    <property type="match status" value="1"/>
</dbReference>
<dbReference type="InterPro" id="IPR036259">
    <property type="entry name" value="MFS_trans_sf"/>
</dbReference>
<feature type="domain" description="Major facilitator superfamily (MFS) profile" evidence="8">
    <location>
        <begin position="117"/>
        <end position="446"/>
    </location>
</feature>
<evidence type="ECO:0000256" key="2">
    <source>
        <dbReference type="ARBA" id="ARBA00022448"/>
    </source>
</evidence>
<dbReference type="EMBL" id="JAUTXT010000003">
    <property type="protein sequence ID" value="KAK3678811.1"/>
    <property type="molecule type" value="Genomic_DNA"/>
</dbReference>
<evidence type="ECO:0000256" key="7">
    <source>
        <dbReference type="SAM" id="Phobius"/>
    </source>
</evidence>
<feature type="transmembrane region" description="Helical" evidence="7">
    <location>
        <begin position="385"/>
        <end position="406"/>
    </location>
</feature>
<feature type="compositionally biased region" description="Polar residues" evidence="6">
    <location>
        <begin position="10"/>
        <end position="28"/>
    </location>
</feature>
<keyword evidence="5 7" id="KW-0472">Membrane</keyword>